<keyword evidence="4" id="KW-0964">Secreted</keyword>
<gene>
    <name evidence="7" type="primary">flgL</name>
    <name evidence="7" type="ORF">AQUSIP_24300</name>
</gene>
<evidence type="ECO:0000256" key="1">
    <source>
        <dbReference type="ARBA" id="ARBA00004365"/>
    </source>
</evidence>
<dbReference type="SUPFAM" id="SSF64518">
    <property type="entry name" value="Phase 1 flagellin"/>
    <property type="match status" value="1"/>
</dbReference>
<dbReference type="Gene3D" id="1.20.1330.10">
    <property type="entry name" value="f41 fragment of flagellin, N-terminal domain"/>
    <property type="match status" value="2"/>
</dbReference>
<dbReference type="GO" id="GO:0005576">
    <property type="term" value="C:extracellular region"/>
    <property type="evidence" value="ECO:0007669"/>
    <property type="project" value="UniProtKB-SubCell"/>
</dbReference>
<dbReference type="Proteomes" id="UP000324194">
    <property type="component" value="Chromosome 2"/>
</dbReference>
<evidence type="ECO:0000259" key="6">
    <source>
        <dbReference type="Pfam" id="PF00669"/>
    </source>
</evidence>
<proteinExistence type="inferred from homology"/>
<organism evidence="7 8">
    <name type="scientific">Aquicella siphonis</name>
    <dbReference type="NCBI Taxonomy" id="254247"/>
    <lineage>
        <taxon>Bacteria</taxon>
        <taxon>Pseudomonadati</taxon>
        <taxon>Pseudomonadota</taxon>
        <taxon>Gammaproteobacteria</taxon>
        <taxon>Legionellales</taxon>
        <taxon>Coxiellaceae</taxon>
        <taxon>Aquicella</taxon>
    </lineage>
</organism>
<keyword evidence="7" id="KW-0969">Cilium</keyword>
<reference evidence="7 8" key="1">
    <citation type="submission" date="2019-08" db="EMBL/GenBank/DDBJ databases">
        <authorList>
            <person name="Guy L."/>
        </authorList>
    </citation>
    <scope>NUCLEOTIDE SEQUENCE [LARGE SCALE GENOMIC DNA]</scope>
    <source>
        <strain evidence="7 8">SGT-108</strain>
    </source>
</reference>
<dbReference type="RefSeq" id="WP_148340500.1">
    <property type="nucleotide sequence ID" value="NZ_LR699120.1"/>
</dbReference>
<keyword evidence="7" id="KW-0966">Cell projection</keyword>
<dbReference type="GO" id="GO:0005198">
    <property type="term" value="F:structural molecule activity"/>
    <property type="evidence" value="ECO:0007669"/>
    <property type="project" value="InterPro"/>
</dbReference>
<evidence type="ECO:0000256" key="5">
    <source>
        <dbReference type="ARBA" id="ARBA00023143"/>
    </source>
</evidence>
<comment type="similarity">
    <text evidence="3">Belongs to the bacterial flagellin family.</text>
</comment>
<comment type="subcellular location">
    <subcellularLocation>
        <location evidence="1">Bacterial flagellum</location>
    </subcellularLocation>
    <subcellularLocation>
        <location evidence="2">Secreted</location>
    </subcellularLocation>
</comment>
<dbReference type="InterPro" id="IPR001492">
    <property type="entry name" value="Flagellin"/>
</dbReference>
<keyword evidence="7" id="KW-0282">Flagellum</keyword>
<evidence type="ECO:0000313" key="8">
    <source>
        <dbReference type="Proteomes" id="UP000324194"/>
    </source>
</evidence>
<dbReference type="InterPro" id="IPR013384">
    <property type="entry name" value="Flagell_FlgL"/>
</dbReference>
<dbReference type="AlphaFoldDB" id="A0A5E4PLB2"/>
<dbReference type="EMBL" id="LR699120">
    <property type="protein sequence ID" value="VVC77103.1"/>
    <property type="molecule type" value="Genomic_DNA"/>
</dbReference>
<dbReference type="OrthoDB" id="9768249at2"/>
<feature type="domain" description="Flagellin N-terminal" evidence="6">
    <location>
        <begin position="11"/>
        <end position="141"/>
    </location>
</feature>
<evidence type="ECO:0000256" key="2">
    <source>
        <dbReference type="ARBA" id="ARBA00004613"/>
    </source>
</evidence>
<evidence type="ECO:0000256" key="3">
    <source>
        <dbReference type="ARBA" id="ARBA00005709"/>
    </source>
</evidence>
<evidence type="ECO:0000256" key="4">
    <source>
        <dbReference type="ARBA" id="ARBA00022525"/>
    </source>
</evidence>
<sequence>MRIPTDSMFQQQLAILSQQYDSIARLMLQQEKGKKLLANSDDPVLASRIDMTYDFLNNIQAYSQNTIIGKNRSQLFDTSIQDAVNTVDQIKQIIQRAGSDTVSDNERAAMAEQLKGYMNVLLNDANTRDGNGEYIYSGYNTRTVPYILQGGTYYYQGGLGAIEINIGNNTSVLYSESGFKVFGDVLNGNGSFTIKAADTNTGTASSTPGTVTDKTSYVEDNYTISFVTNSAGKLAYQVTGSASGQVIPPPPATLPDDAPEYIPNSDISFNGMNIHMSGDPQVGDSFTAAPSQKENVFDGLQELISILQTPVENDPVKRAQFHQKLSQSSEYFANVYSHFVNYRSEVGTRMQVIQNQIKINDNIELNQQAIYDQLSNVKLEKVASDLSQQLVYLQATQDCYKLIQATFMQLLKGF</sequence>
<dbReference type="PANTHER" id="PTHR42792">
    <property type="entry name" value="FLAGELLIN"/>
    <property type="match status" value="1"/>
</dbReference>
<keyword evidence="8" id="KW-1185">Reference proteome</keyword>
<dbReference type="PANTHER" id="PTHR42792:SF1">
    <property type="entry name" value="FLAGELLAR HOOK-ASSOCIATED PROTEIN 3"/>
    <property type="match status" value="1"/>
</dbReference>
<dbReference type="Pfam" id="PF00669">
    <property type="entry name" value="Flagellin_N"/>
    <property type="match status" value="1"/>
</dbReference>
<dbReference type="GO" id="GO:0009424">
    <property type="term" value="C:bacterial-type flagellum hook"/>
    <property type="evidence" value="ECO:0007669"/>
    <property type="project" value="InterPro"/>
</dbReference>
<keyword evidence="5" id="KW-0975">Bacterial flagellum</keyword>
<dbReference type="NCBIfam" id="TIGR02550">
    <property type="entry name" value="flagell_flgL"/>
    <property type="match status" value="1"/>
</dbReference>
<accession>A0A5E4PLB2</accession>
<protein>
    <submittedName>
        <fullName evidence="7">Flagellar hook-associated protein 3</fullName>
    </submittedName>
</protein>
<dbReference type="KEGG" id="asip:AQUSIP_24300"/>
<dbReference type="GO" id="GO:0071973">
    <property type="term" value="P:bacterial-type flagellum-dependent cell motility"/>
    <property type="evidence" value="ECO:0007669"/>
    <property type="project" value="InterPro"/>
</dbReference>
<evidence type="ECO:0000313" key="7">
    <source>
        <dbReference type="EMBL" id="VVC77103.1"/>
    </source>
</evidence>
<name>A0A5E4PLB2_9COXI</name>
<dbReference type="InterPro" id="IPR001029">
    <property type="entry name" value="Flagellin_N"/>
</dbReference>